<dbReference type="InterPro" id="IPR012934">
    <property type="entry name" value="Znf_AD"/>
</dbReference>
<feature type="region of interest" description="Disordered" evidence="2">
    <location>
        <begin position="1372"/>
        <end position="1392"/>
    </location>
</feature>
<feature type="coiled-coil region" evidence="1">
    <location>
        <begin position="642"/>
        <end position="708"/>
    </location>
</feature>
<feature type="region of interest" description="Disordered" evidence="2">
    <location>
        <begin position="213"/>
        <end position="285"/>
    </location>
</feature>
<evidence type="ECO:0000259" key="3">
    <source>
        <dbReference type="SMART" id="SM01148"/>
    </source>
</evidence>
<keyword evidence="4" id="KW-1185">Reference proteome</keyword>
<dbReference type="PANTHER" id="PTHR46501:SF2">
    <property type="entry name" value="MYOMEGALIN"/>
    <property type="match status" value="1"/>
</dbReference>
<feature type="region of interest" description="Disordered" evidence="2">
    <location>
        <begin position="1405"/>
        <end position="1425"/>
    </location>
</feature>
<protein>
    <submittedName>
        <fullName evidence="5">Myomegalin isoform X1</fullName>
    </submittedName>
</protein>
<dbReference type="Pfam" id="PF23246">
    <property type="entry name" value="CC_CDK5RAP2"/>
    <property type="match status" value="1"/>
</dbReference>
<feature type="domain" description="Olduvai" evidence="3">
    <location>
        <begin position="1632"/>
        <end position="1699"/>
    </location>
</feature>
<feature type="coiled-coil region" evidence="1">
    <location>
        <begin position="523"/>
        <end position="610"/>
    </location>
</feature>
<dbReference type="SMART" id="SM01148">
    <property type="entry name" value="DUF1220"/>
    <property type="match status" value="1"/>
</dbReference>
<feature type="region of interest" description="Disordered" evidence="2">
    <location>
        <begin position="1661"/>
        <end position="1690"/>
    </location>
</feature>
<evidence type="ECO:0000256" key="1">
    <source>
        <dbReference type="SAM" id="Coils"/>
    </source>
</evidence>
<feature type="coiled-coil region" evidence="1">
    <location>
        <begin position="1113"/>
        <end position="1215"/>
    </location>
</feature>
<name>A0ABM5G9R2_9SAUR</name>
<feature type="region of interest" description="Disordered" evidence="2">
    <location>
        <begin position="1079"/>
        <end position="1102"/>
    </location>
</feature>
<proteinExistence type="predicted"/>
<feature type="coiled-coil region" evidence="1">
    <location>
        <begin position="2001"/>
        <end position="2070"/>
    </location>
</feature>
<feature type="compositionally biased region" description="Acidic residues" evidence="2">
    <location>
        <begin position="228"/>
        <end position="246"/>
    </location>
</feature>
<feature type="compositionally biased region" description="Polar residues" evidence="2">
    <location>
        <begin position="1082"/>
        <end position="1092"/>
    </location>
</feature>
<evidence type="ECO:0000256" key="2">
    <source>
        <dbReference type="SAM" id="MobiDB-lite"/>
    </source>
</evidence>
<dbReference type="InterPro" id="IPR040947">
    <property type="entry name" value="SMYLE_N"/>
</dbReference>
<feature type="compositionally biased region" description="Polar residues" evidence="2">
    <location>
        <begin position="1262"/>
        <end position="1285"/>
    </location>
</feature>
<accession>A0ABM5G9R2</accession>
<dbReference type="Proteomes" id="UP001652642">
    <property type="component" value="Chromosome 4"/>
</dbReference>
<feature type="region of interest" description="Disordered" evidence="2">
    <location>
        <begin position="1702"/>
        <end position="1748"/>
    </location>
</feature>
<feature type="coiled-coil region" evidence="1">
    <location>
        <begin position="408"/>
        <end position="484"/>
    </location>
</feature>
<feature type="compositionally biased region" description="Basic and acidic residues" evidence="2">
    <location>
        <begin position="1372"/>
        <end position="1382"/>
    </location>
</feature>
<reference evidence="5" key="1">
    <citation type="submission" date="2025-08" db="UniProtKB">
        <authorList>
            <consortium name="RefSeq"/>
        </authorList>
    </citation>
    <scope>IDENTIFICATION</scope>
</reference>
<dbReference type="Pfam" id="PF07776">
    <property type="entry name" value="zf-AD"/>
    <property type="match status" value="1"/>
</dbReference>
<dbReference type="InterPro" id="IPR056273">
    <property type="entry name" value="CDK5RAP2_MYOME_CC"/>
</dbReference>
<dbReference type="RefSeq" id="XP_072854395.1">
    <property type="nucleotide sequence ID" value="XM_072998294.1"/>
</dbReference>
<dbReference type="GeneID" id="110089838"/>
<sequence length="2288" mass="256243">MREACRICGRELCGNQRRWIFHTAAKLNLQVLLSHVLGKELSRDGRGEFACSKCAFMLERVYRFDTVIARIEALSLERLQKLLLEKDRLKGCLAGLYRKNNGEPSPGGDDKGDGAGPPEARYYSALLQEDFAYSGFECWADAEERLGEQPHTCPGHEGSAGRPRRCRSCAVLRVADADYEAICKIPRKVARNLSCGPSPRWPGSVCNEEAPVGEAGAAGLPGGRAPLEEEEEAAEEGMEEEEEEEEATPRSSLESLDATVAAGSSQPREEEAEAPPKPRGKCDCGAGAHSLPPLHGSRLDLALHLVKAFDCKPVQSPRGSKLPVPVKASPLCQDPADKNSSPSFQNVALKPHPGSALTSPLEMSDLQELWEDLCVEYIPLQVKNLYEDQEQLSRCDLHLGKQTSELNNAELLEKISSFGATNKQLQEKLNEISFELKSVQHTSWTQDHKIQNLTEVLKSKENESEELNCVIERQNETIAKLQEMLHKSQLGQLKISEGTSASQQQQIALLNVQNTLFFTQLEVQRLKRIHQQKDHQLAEARQTTHFLESLLQEEQQQKEAAWKHNKELCATLQQLETELQNKNCQYCILEREKMLEIQSQEQKIKHLSQKLTYKEQLLQESKELLQYHQNRDKGPTSADKMVQKLQQRLKDRDAALERAIDEKFCVLEDREQELHQLRLSVKERERDLESLHQVLSNSKATIQDLESLLKAKNLDHEHLLKTHQNLQWMKKEMEAKSHKWQAKQEEIIQQLQTALCDRNKEVEAFLTTLLCKLLPGQRGIVEELYLRLQQKEQIIKELLSTKSLQAVEQVAALQELLQTVFAREQQHHVARQGSGETTTAMIAERGDVGSKAQKAVFETTAGLEKELFSAREELELLTRKERESRVSLRSLKLELSALQSLVTSQEEELQVQASDVESLTRSNQIKEELIKDLQMQLVDPEEMPAIERLTQEVLMLQEKVAQLESRGQEASGSRQLQLVLALEGLAAERNQLNETLKAEKQLYSTLVKLHTHPDRSRTEETLQAELEAVQALRGQLEEALGRSLERLSRLESLDSFGDLTVAEDAEDGGTEFTDSIEEEAVQKSTHQQSTMGDTDDRSGSHSICPALPSLTRENSLQTELLSAKCEIQDLSEQKKKLEEALRDLKGQIEEAGFSSMSQLRKALLSLCLENAELKEQIGEATLSEGWENEEEKEDEENLRLEVRKLQEKLHTSESVIGLLKEQLTLSSQAGSIVDPFEHGWFPGSAVAQDINQLQMVKHCQNKAPQGSCSPPQVVDSSPMHSSKGTQVEKWRTVHGSRQHLMESSQLLHSEPPQCKQQCHKLRGKLLVSQTTIQAQMAQLAECQALLSEPTVQQDSKLIQVDLQDLGYETCGRSENEADREEATSPECDNPAEELETWKKLLGSPSSQLAKDESLQDASQSEDTTTLRQQVQALQRQLQSAQKVIQSLQNRVPSISTTSDYASGNEQHSLKLKQDYTLGSSPSHSLTDEDEGWHSDSFGSLCPQNLRRNQDLARLIQRVSLLEAHLGEAKPKIALQEEMKPTASMGKYDSLVQAQARELSHLRQVMREGQGMCRMLNQHFKSTIKSFEELLRGTDIDYFLGQSFHEQLVQGNQLAGRLTRKLNSRNDLNMEDKSSHELLVLRLSKELQEKEQVIETLQAKLQARPVTPSSSHTMSESSRAGSSTSFLSDGLEDCSDMDDVTEFNSYQEDPSEGQFHGLLDKDLGNLSGKASAQPSHPASGTTSPTAPAESLQRNLAVLPPQNALKIPRGLHPDSLSKPASFPFFPSELGLCSFMPLGPPPPPPPPPPAPAPLIGCCRTAVFPLVEAQQELQMLQKQLGESGKTPALSSVNPGSLAGPFSAGNPPISSKACLKAYHHVSQPFPMPNTTEWTTKPRTGIAESSPPWHMPPFRQPQEKSVPGILPPCSSGTFSKQNLSGADLLEEHLSEIRVLRQRLEESICTNDRLRQQLETRLSSVPKANKLEHLQNSLLASHSHLHDGNVVLEQQRLQQQRLQEEIQGKQRDLVQLQEEFLASQINNSRLKDRMTLLQHQCEEKQLLLQALQAELRVYEVLHTVPMEKANREAQKQDSLIPVEGGNKQGTQVIGHLKDYISLKEQIQEGKTLIHKMSSTLYPGLEQKSSSKVFGQEVTRQLLATVTSLRHTLEKSACLLSLFSKASLPEAQSSAQVQQVQSSVAKMTSVYPVCCSQPANLHHLPSSRTHTQEQSMKEEIQVLKAKLAEQESHLHTARHVKESMENFLFTHLTRTHDVLRKARTNLQGMSQLPTPISSIM</sequence>
<dbReference type="PANTHER" id="PTHR46501">
    <property type="entry name" value="MYOMEGALIN"/>
    <property type="match status" value="1"/>
</dbReference>
<gene>
    <name evidence="5" type="primary">PDE4DIP</name>
</gene>
<feature type="region of interest" description="Disordered" evidence="2">
    <location>
        <begin position="1262"/>
        <end position="1287"/>
    </location>
</feature>
<feature type="compositionally biased region" description="Polar residues" evidence="2">
    <location>
        <begin position="1727"/>
        <end position="1744"/>
    </location>
</feature>
<dbReference type="InterPro" id="IPR052593">
    <property type="entry name" value="MT-associated_AKAP9-binding"/>
</dbReference>
<feature type="coiled-coil region" evidence="1">
    <location>
        <begin position="860"/>
        <end position="1042"/>
    </location>
</feature>
<evidence type="ECO:0000313" key="5">
    <source>
        <dbReference type="RefSeq" id="XP_072854395.1"/>
    </source>
</evidence>
<dbReference type="InterPro" id="IPR010630">
    <property type="entry name" value="Olduvai_dom"/>
</dbReference>
<feature type="coiled-coil region" evidence="1">
    <location>
        <begin position="1936"/>
        <end position="1966"/>
    </location>
</feature>
<organism evidence="4 5">
    <name type="scientific">Pogona vitticeps</name>
    <name type="common">central bearded dragon</name>
    <dbReference type="NCBI Taxonomy" id="103695"/>
    <lineage>
        <taxon>Eukaryota</taxon>
        <taxon>Metazoa</taxon>
        <taxon>Chordata</taxon>
        <taxon>Craniata</taxon>
        <taxon>Vertebrata</taxon>
        <taxon>Euteleostomi</taxon>
        <taxon>Lepidosauria</taxon>
        <taxon>Squamata</taxon>
        <taxon>Bifurcata</taxon>
        <taxon>Unidentata</taxon>
        <taxon>Episquamata</taxon>
        <taxon>Toxicofera</taxon>
        <taxon>Iguania</taxon>
        <taxon>Acrodonta</taxon>
        <taxon>Agamidae</taxon>
        <taxon>Amphibolurinae</taxon>
        <taxon>Pogona</taxon>
    </lineage>
</organism>
<keyword evidence="1" id="KW-0175">Coiled coil</keyword>
<dbReference type="Pfam" id="PF18615">
    <property type="entry name" value="SMYLE_N"/>
    <property type="match status" value="1"/>
</dbReference>
<evidence type="ECO:0000313" key="4">
    <source>
        <dbReference type="Proteomes" id="UP001652642"/>
    </source>
</evidence>
<feature type="compositionally biased region" description="Low complexity" evidence="2">
    <location>
        <begin position="1668"/>
        <end position="1677"/>
    </location>
</feature>